<evidence type="ECO:0000256" key="5">
    <source>
        <dbReference type="SAM" id="Coils"/>
    </source>
</evidence>
<dbReference type="Gene3D" id="2.40.30.170">
    <property type="match status" value="1"/>
</dbReference>
<feature type="domain" description="Multidrug resistance protein MdtA-like C-terminal permuted SH3" evidence="11">
    <location>
        <begin position="455"/>
        <end position="500"/>
    </location>
</feature>
<keyword evidence="7" id="KW-1133">Transmembrane helix</keyword>
<comment type="subcellular location">
    <subcellularLocation>
        <location evidence="1">Cell envelope</location>
    </subcellularLocation>
</comment>
<feature type="compositionally biased region" description="Gly residues" evidence="6">
    <location>
        <begin position="519"/>
        <end position="529"/>
    </location>
</feature>
<dbReference type="InterPro" id="IPR058627">
    <property type="entry name" value="MdtA-like_C"/>
</dbReference>
<proteinExistence type="inferred from homology"/>
<dbReference type="Pfam" id="PF25967">
    <property type="entry name" value="RND-MFP_C"/>
    <property type="match status" value="1"/>
</dbReference>
<organism evidence="12 13">
    <name type="scientific">Brevundimonas vitisensis</name>
    <dbReference type="NCBI Taxonomy" id="2800818"/>
    <lineage>
        <taxon>Bacteria</taxon>
        <taxon>Pseudomonadati</taxon>
        <taxon>Pseudomonadota</taxon>
        <taxon>Alphaproteobacteria</taxon>
        <taxon>Caulobacterales</taxon>
        <taxon>Caulobacteraceae</taxon>
        <taxon>Brevundimonas</taxon>
    </lineage>
</organism>
<feature type="domain" description="Multidrug resistance protein MdtA-like barrel-sandwich hybrid" evidence="9">
    <location>
        <begin position="78"/>
        <end position="229"/>
    </location>
</feature>
<dbReference type="InterPro" id="IPR058624">
    <property type="entry name" value="MdtA-like_HH"/>
</dbReference>
<keyword evidence="4 5" id="KW-0175">Coiled coil</keyword>
<feature type="compositionally biased region" description="Gly residues" evidence="6">
    <location>
        <begin position="348"/>
        <end position="369"/>
    </location>
</feature>
<keyword evidence="7" id="KW-0812">Transmembrane</keyword>
<dbReference type="SUPFAM" id="SSF111369">
    <property type="entry name" value="HlyD-like secretion proteins"/>
    <property type="match status" value="1"/>
</dbReference>
<dbReference type="InterPro" id="IPR058792">
    <property type="entry name" value="Beta-barrel_RND_2"/>
</dbReference>
<dbReference type="Proteomes" id="UP000595448">
    <property type="component" value="Chromosome"/>
</dbReference>
<dbReference type="Pfam" id="PF25876">
    <property type="entry name" value="HH_MFP_RND"/>
    <property type="match status" value="1"/>
</dbReference>
<dbReference type="Gene3D" id="2.40.420.20">
    <property type="match status" value="1"/>
</dbReference>
<dbReference type="PANTHER" id="PTHR30469:SF33">
    <property type="entry name" value="SLR1207 PROTEIN"/>
    <property type="match status" value="1"/>
</dbReference>
<evidence type="ECO:0000256" key="7">
    <source>
        <dbReference type="SAM" id="Phobius"/>
    </source>
</evidence>
<name>A0ABX7BRD3_9CAUL</name>
<evidence type="ECO:0000256" key="1">
    <source>
        <dbReference type="ARBA" id="ARBA00004196"/>
    </source>
</evidence>
<evidence type="ECO:0000259" key="8">
    <source>
        <dbReference type="Pfam" id="PF25876"/>
    </source>
</evidence>
<dbReference type="PANTHER" id="PTHR30469">
    <property type="entry name" value="MULTIDRUG RESISTANCE PROTEIN MDTA"/>
    <property type="match status" value="1"/>
</dbReference>
<dbReference type="Gene3D" id="2.40.50.100">
    <property type="match status" value="1"/>
</dbReference>
<evidence type="ECO:0000259" key="11">
    <source>
        <dbReference type="Pfam" id="PF25967"/>
    </source>
</evidence>
<feature type="domain" description="Multidrug resistance protein MdtA-like alpha-helical hairpin" evidence="8">
    <location>
        <begin position="125"/>
        <end position="191"/>
    </location>
</feature>
<dbReference type="Gene3D" id="6.10.140.1990">
    <property type="match status" value="1"/>
</dbReference>
<feature type="coiled-coil region" evidence="5">
    <location>
        <begin position="118"/>
        <end position="145"/>
    </location>
</feature>
<evidence type="ECO:0000313" key="12">
    <source>
        <dbReference type="EMBL" id="QQQ18659.1"/>
    </source>
</evidence>
<accession>A0ABX7BRD3</accession>
<feature type="domain" description="CusB-like beta-barrel" evidence="10">
    <location>
        <begin position="245"/>
        <end position="316"/>
    </location>
</feature>
<evidence type="ECO:0000259" key="9">
    <source>
        <dbReference type="Pfam" id="PF25917"/>
    </source>
</evidence>
<evidence type="ECO:0000256" key="3">
    <source>
        <dbReference type="ARBA" id="ARBA00022448"/>
    </source>
</evidence>
<comment type="similarity">
    <text evidence="2">Belongs to the membrane fusion protein (MFP) (TC 8.A.1) family.</text>
</comment>
<dbReference type="NCBIfam" id="TIGR01730">
    <property type="entry name" value="RND_mfp"/>
    <property type="match status" value="1"/>
</dbReference>
<dbReference type="Pfam" id="PF25954">
    <property type="entry name" value="Beta-barrel_RND_2"/>
    <property type="match status" value="1"/>
</dbReference>
<keyword evidence="3" id="KW-0813">Transport</keyword>
<dbReference type="EMBL" id="CP067977">
    <property type="protein sequence ID" value="QQQ18659.1"/>
    <property type="molecule type" value="Genomic_DNA"/>
</dbReference>
<dbReference type="InterPro" id="IPR030190">
    <property type="entry name" value="MacA_alpha-hairpin_sf"/>
</dbReference>
<dbReference type="Pfam" id="PF25917">
    <property type="entry name" value="BSH_RND"/>
    <property type="match status" value="1"/>
</dbReference>
<dbReference type="RefSeq" id="WP_201103018.1">
    <property type="nucleotide sequence ID" value="NZ_CP067977.1"/>
</dbReference>
<dbReference type="InterPro" id="IPR058625">
    <property type="entry name" value="MdtA-like_BSH"/>
</dbReference>
<dbReference type="InterPro" id="IPR006143">
    <property type="entry name" value="RND_pump_MFP"/>
</dbReference>
<feature type="region of interest" description="Disordered" evidence="6">
    <location>
        <begin position="338"/>
        <end position="369"/>
    </location>
</feature>
<evidence type="ECO:0000256" key="4">
    <source>
        <dbReference type="ARBA" id="ARBA00023054"/>
    </source>
</evidence>
<reference evidence="12 13" key="1">
    <citation type="submission" date="2021-01" db="EMBL/GenBank/DDBJ databases">
        <title>Brevundimonas vitis sp. nov., an bacterium isolated from grape (Vitis vinifera).</title>
        <authorList>
            <person name="Jiang L."/>
            <person name="Lee J."/>
        </authorList>
    </citation>
    <scope>NUCLEOTIDE SEQUENCE [LARGE SCALE GENOMIC DNA]</scope>
    <source>
        <strain evidence="12 13">GRTSA-9</strain>
    </source>
</reference>
<evidence type="ECO:0000256" key="2">
    <source>
        <dbReference type="ARBA" id="ARBA00009477"/>
    </source>
</evidence>
<feature type="region of interest" description="Disordered" evidence="6">
    <location>
        <begin position="510"/>
        <end position="529"/>
    </location>
</feature>
<protein>
    <submittedName>
        <fullName evidence="12">Efflux RND transporter periplasmic adaptor subunit</fullName>
    </submittedName>
</protein>
<feature type="transmembrane region" description="Helical" evidence="7">
    <location>
        <begin position="23"/>
        <end position="43"/>
    </location>
</feature>
<evidence type="ECO:0000259" key="10">
    <source>
        <dbReference type="Pfam" id="PF25954"/>
    </source>
</evidence>
<keyword evidence="13" id="KW-1185">Reference proteome</keyword>
<evidence type="ECO:0000313" key="13">
    <source>
        <dbReference type="Proteomes" id="UP000595448"/>
    </source>
</evidence>
<sequence length="529" mass="55178">MTATPISPGPLPKKPRPRRRNGMTLALAIGAGVLALIAIWFFFLRGGDDADPYRTEAVSRGEIVRSVSASGTLEALVTVEVGSQISGQVTQVLVDYNDRVTRGQTLAVLDPQNQRSAVEQSQAQIASAQAQVSQAEAQVALAQAEYDRQKFLFDRGIVAQAALDTASASLRTARASVQSANAQVRQQQASLRANQATLGRTSITAPISGIVIDRQIEPGQTVASGLNVAVLFTLAQDLGRVQALISVDEADIGSVRLGQPVRFTVDAFANDNFTGEVTQIRMLPTAESSVVAYTVVVEADNPGERLLPGMTANADIILEQRRGVLRVPNSALRFTPAGVEAEQPTRRAGGGSGAAAPPGGGGQRSGGRGNMAASIIAELNLDAAQRAKVQPILDRAQQEARAAARAQGGGGQRRRGNNPAMAAAFNKAFDEIKPLLRPDQQTTLETLRGRFAGGGGRGTVWVLVDGEPVQRSVRTGATDGSYTEVLSGLNEGDQVITGGGPRAVNTQAQAQAARMAASGGAGRGGPRGF</sequence>
<evidence type="ECO:0000256" key="6">
    <source>
        <dbReference type="SAM" id="MobiDB-lite"/>
    </source>
</evidence>
<gene>
    <name evidence="12" type="ORF">JIP62_00435</name>
</gene>
<keyword evidence="7" id="KW-0472">Membrane</keyword>